<feature type="region of interest" description="Disordered" evidence="12">
    <location>
        <begin position="706"/>
        <end position="730"/>
    </location>
</feature>
<dbReference type="PANTHER" id="PTHR45339">
    <property type="entry name" value="HYBRID SIGNAL TRANSDUCTION HISTIDINE KINASE J"/>
    <property type="match status" value="1"/>
</dbReference>
<dbReference type="InterPro" id="IPR011006">
    <property type="entry name" value="CheY-like_superfamily"/>
</dbReference>
<evidence type="ECO:0000256" key="9">
    <source>
        <dbReference type="ARBA" id="ARBA00064003"/>
    </source>
</evidence>
<feature type="compositionally biased region" description="Polar residues" evidence="12">
    <location>
        <begin position="716"/>
        <end position="730"/>
    </location>
</feature>
<dbReference type="CDD" id="cd17546">
    <property type="entry name" value="REC_hyHK_CKI1_RcsC-like"/>
    <property type="match status" value="1"/>
</dbReference>
<evidence type="ECO:0000313" key="15">
    <source>
        <dbReference type="EMBL" id="SLN30220.1"/>
    </source>
</evidence>
<dbReference type="SUPFAM" id="SSF47384">
    <property type="entry name" value="Homodimeric domain of signal transducing histidine kinase"/>
    <property type="match status" value="1"/>
</dbReference>
<dbReference type="SMART" id="SM00387">
    <property type="entry name" value="HATPase_c"/>
    <property type="match status" value="1"/>
</dbReference>
<dbReference type="EC" id="2.7.13.3" evidence="2"/>
<evidence type="ECO:0000256" key="12">
    <source>
        <dbReference type="SAM" id="MobiDB-lite"/>
    </source>
</evidence>
<dbReference type="InterPro" id="IPR005467">
    <property type="entry name" value="His_kinase_dom"/>
</dbReference>
<keyword evidence="16" id="KW-1185">Reference proteome</keyword>
<feature type="modified residue" description="4-aspartylphosphate" evidence="11">
    <location>
        <position position="632"/>
    </location>
</feature>
<evidence type="ECO:0000256" key="2">
    <source>
        <dbReference type="ARBA" id="ARBA00012438"/>
    </source>
</evidence>
<protein>
    <recommendedName>
        <fullName evidence="10">Sensory/regulatory protein RpfC</fullName>
        <ecNumber evidence="2">2.7.13.3</ecNumber>
    </recommendedName>
</protein>
<accession>A0A1Y5S1J5</accession>
<dbReference type="GO" id="GO:0005524">
    <property type="term" value="F:ATP binding"/>
    <property type="evidence" value="ECO:0007669"/>
    <property type="project" value="UniProtKB-KW"/>
</dbReference>
<dbReference type="SMART" id="SM00388">
    <property type="entry name" value="HisKA"/>
    <property type="match status" value="1"/>
</dbReference>
<dbReference type="CDD" id="cd00082">
    <property type="entry name" value="HisKA"/>
    <property type="match status" value="1"/>
</dbReference>
<evidence type="ECO:0000256" key="11">
    <source>
        <dbReference type="PROSITE-ProRule" id="PRU00169"/>
    </source>
</evidence>
<comment type="subunit">
    <text evidence="9">At low DSF concentrations, interacts with RpfF.</text>
</comment>
<dbReference type="GO" id="GO:0000155">
    <property type="term" value="F:phosphorelay sensor kinase activity"/>
    <property type="evidence" value="ECO:0007669"/>
    <property type="project" value="InterPro"/>
</dbReference>
<keyword evidence="8" id="KW-0902">Two-component regulatory system</keyword>
<dbReference type="InterPro" id="IPR003594">
    <property type="entry name" value="HATPase_dom"/>
</dbReference>
<dbReference type="SUPFAM" id="SSF52172">
    <property type="entry name" value="CheY-like"/>
    <property type="match status" value="2"/>
</dbReference>
<name>A0A1Y5S1J5_9RHOB</name>
<dbReference type="SUPFAM" id="SSF55874">
    <property type="entry name" value="ATPase domain of HSP90 chaperone/DNA topoisomerase II/histidine kinase"/>
    <property type="match status" value="1"/>
</dbReference>
<dbReference type="PROSITE" id="PS50109">
    <property type="entry name" value="HIS_KIN"/>
    <property type="match status" value="1"/>
</dbReference>
<dbReference type="Pfam" id="PF02518">
    <property type="entry name" value="HATPase_c"/>
    <property type="match status" value="1"/>
</dbReference>
<dbReference type="InterPro" id="IPR001789">
    <property type="entry name" value="Sig_transdc_resp-reg_receiver"/>
</dbReference>
<keyword evidence="3 11" id="KW-0597">Phosphoprotein</keyword>
<evidence type="ECO:0000256" key="4">
    <source>
        <dbReference type="ARBA" id="ARBA00022679"/>
    </source>
</evidence>
<feature type="modified residue" description="4-aspartylphosphate" evidence="11">
    <location>
        <position position="506"/>
    </location>
</feature>
<comment type="catalytic activity">
    <reaction evidence="1">
        <text>ATP + protein L-histidine = ADP + protein N-phospho-L-histidine.</text>
        <dbReference type="EC" id="2.7.13.3"/>
    </reaction>
</comment>
<dbReference type="Pfam" id="PF00512">
    <property type="entry name" value="HisKA"/>
    <property type="match status" value="1"/>
</dbReference>
<gene>
    <name evidence="15" type="primary">barA_1</name>
    <name evidence="15" type="ORF">PAM7971_01130</name>
</gene>
<sequence>MSLDTLAQERRARLAAERLLELKQAELFQANKKLSIHARSLSDEIIVKREETEVLKNENFQVLEDLDKANTAAFIAERRLWDSIETIQDGFAVFDPDDIMIAANPAYLNIFDGLKDVRPGISYPEILNIAVEEGIIDIESMSRSEFVEAALDRWRAPVREPHTIRLWNNQFIKLVDRRSADGDMVSLGLNITDSMRHATRLKQAIHKAEAANRAKSTFLANMSHEIRTPMNGMVGMADLMSETDLNEEQKIYVDTIKSSGEALLNLINDVLDFSKIEASKLTLHPIPFDLERSIQDVIVLLQPVAKQKGIELIIDYDMFMPTRFIGDQGRIRQVLTNLVGNAVKFTAKGHVIVRIVGLPEDDGKRQRVHFSIEDTGIGIATEMRTHIFGEFNQVEDERNRKFEGTGLGLAITKQLVALMGGDIWVDSEEGHGSCFGFKCTLDVVEDDIAAPPLPAWMHKAYLIDHIDANCAILEKQLTALGFEVVPLDTAQNLLETPLDGDIYLLDNNLPDTDMNNLILELRARGVTAPILLMTSGPVSASTLEIDGTATLQKPLLRSDLCLALSSLVPVKAQSIDPHNRKMRILAAEDNKTNQLVFGKMLKFLEIDLRFANNGREAIELYESFDPDMIFMDISMPEVDGKEATRTIRNMELGSGKHVPIVALTAHAMAGDDQEILAAGLDHYMTKPLRKAAIIDQILQRHPAHCQPLLPEEPATVASSTAPTDTTMAGE</sequence>
<keyword evidence="5" id="KW-0547">Nucleotide-binding</keyword>
<keyword evidence="6 15" id="KW-0418">Kinase</keyword>
<evidence type="ECO:0000256" key="6">
    <source>
        <dbReference type="ARBA" id="ARBA00022777"/>
    </source>
</evidence>
<dbReference type="SMART" id="SM00448">
    <property type="entry name" value="REC"/>
    <property type="match status" value="2"/>
</dbReference>
<dbReference type="InterPro" id="IPR036890">
    <property type="entry name" value="HATPase_C_sf"/>
</dbReference>
<dbReference type="FunFam" id="1.10.287.130:FF:000002">
    <property type="entry name" value="Two-component osmosensing histidine kinase"/>
    <property type="match status" value="1"/>
</dbReference>
<dbReference type="Proteomes" id="UP000193307">
    <property type="component" value="Unassembled WGS sequence"/>
</dbReference>
<dbReference type="PROSITE" id="PS50110">
    <property type="entry name" value="RESPONSE_REGULATORY"/>
    <property type="match status" value="2"/>
</dbReference>
<evidence type="ECO:0000256" key="1">
    <source>
        <dbReference type="ARBA" id="ARBA00000085"/>
    </source>
</evidence>
<dbReference type="FunFam" id="3.30.565.10:FF:000010">
    <property type="entry name" value="Sensor histidine kinase RcsC"/>
    <property type="match status" value="1"/>
</dbReference>
<dbReference type="RefSeq" id="WP_085848034.1">
    <property type="nucleotide sequence ID" value="NZ_FNZV01000008.1"/>
</dbReference>
<organism evidence="15 16">
    <name type="scientific">Pacificibacter marinus</name>
    <dbReference type="NCBI Taxonomy" id="658057"/>
    <lineage>
        <taxon>Bacteria</taxon>
        <taxon>Pseudomonadati</taxon>
        <taxon>Pseudomonadota</taxon>
        <taxon>Alphaproteobacteria</taxon>
        <taxon>Rhodobacterales</taxon>
        <taxon>Roseobacteraceae</taxon>
        <taxon>Pacificibacter</taxon>
    </lineage>
</organism>
<dbReference type="Pfam" id="PF12860">
    <property type="entry name" value="PAS_7"/>
    <property type="match status" value="1"/>
</dbReference>
<feature type="domain" description="Histidine kinase" evidence="13">
    <location>
        <begin position="221"/>
        <end position="443"/>
    </location>
</feature>
<dbReference type="Gene3D" id="3.40.50.2300">
    <property type="match status" value="2"/>
</dbReference>
<dbReference type="InterPro" id="IPR003661">
    <property type="entry name" value="HisK_dim/P_dom"/>
</dbReference>
<dbReference type="PRINTS" id="PR00344">
    <property type="entry name" value="BCTRLSENSOR"/>
</dbReference>
<evidence type="ECO:0000259" key="13">
    <source>
        <dbReference type="PROSITE" id="PS50109"/>
    </source>
</evidence>
<dbReference type="Gene3D" id="3.30.565.10">
    <property type="entry name" value="Histidine kinase-like ATPase, C-terminal domain"/>
    <property type="match status" value="1"/>
</dbReference>
<keyword evidence="4 15" id="KW-0808">Transferase</keyword>
<feature type="domain" description="Response regulatory" evidence="14">
    <location>
        <begin position="459"/>
        <end position="568"/>
    </location>
</feature>
<evidence type="ECO:0000256" key="5">
    <source>
        <dbReference type="ARBA" id="ARBA00022741"/>
    </source>
</evidence>
<reference evidence="15 16" key="1">
    <citation type="submission" date="2017-03" db="EMBL/GenBank/DDBJ databases">
        <authorList>
            <person name="Afonso C.L."/>
            <person name="Miller P.J."/>
            <person name="Scott M.A."/>
            <person name="Spackman E."/>
            <person name="Goraichik I."/>
            <person name="Dimitrov K.M."/>
            <person name="Suarez D.L."/>
            <person name="Swayne D.E."/>
        </authorList>
    </citation>
    <scope>NUCLEOTIDE SEQUENCE [LARGE SCALE GENOMIC DNA]</scope>
    <source>
        <strain evidence="15 16">CECT 7971</strain>
    </source>
</reference>
<dbReference type="OrthoDB" id="9801651at2"/>
<dbReference type="InterPro" id="IPR036097">
    <property type="entry name" value="HisK_dim/P_sf"/>
</dbReference>
<dbReference type="STRING" id="658057.SAMN04488032_108177"/>
<dbReference type="CDD" id="cd16922">
    <property type="entry name" value="HATPase_EvgS-ArcB-TorS-like"/>
    <property type="match status" value="1"/>
</dbReference>
<evidence type="ECO:0000256" key="3">
    <source>
        <dbReference type="ARBA" id="ARBA00022553"/>
    </source>
</evidence>
<dbReference type="EMBL" id="FWFW01000003">
    <property type="protein sequence ID" value="SLN30220.1"/>
    <property type="molecule type" value="Genomic_DNA"/>
</dbReference>
<dbReference type="InterPro" id="IPR004358">
    <property type="entry name" value="Sig_transdc_His_kin-like_C"/>
</dbReference>
<proteinExistence type="predicted"/>
<dbReference type="AlphaFoldDB" id="A0A1Y5S1J5"/>
<evidence type="ECO:0000313" key="16">
    <source>
        <dbReference type="Proteomes" id="UP000193307"/>
    </source>
</evidence>
<evidence type="ECO:0000256" key="7">
    <source>
        <dbReference type="ARBA" id="ARBA00022840"/>
    </source>
</evidence>
<dbReference type="Pfam" id="PF00072">
    <property type="entry name" value="Response_reg"/>
    <property type="match status" value="1"/>
</dbReference>
<dbReference type="Gene3D" id="1.10.287.130">
    <property type="match status" value="1"/>
</dbReference>
<evidence type="ECO:0000256" key="10">
    <source>
        <dbReference type="ARBA" id="ARBA00068150"/>
    </source>
</evidence>
<feature type="domain" description="Response regulatory" evidence="14">
    <location>
        <begin position="583"/>
        <end position="701"/>
    </location>
</feature>
<keyword evidence="7" id="KW-0067">ATP-binding</keyword>
<evidence type="ECO:0000259" key="14">
    <source>
        <dbReference type="PROSITE" id="PS50110"/>
    </source>
</evidence>
<evidence type="ECO:0000256" key="8">
    <source>
        <dbReference type="ARBA" id="ARBA00023012"/>
    </source>
</evidence>
<dbReference type="PANTHER" id="PTHR45339:SF5">
    <property type="entry name" value="HISTIDINE KINASE"/>
    <property type="match status" value="1"/>
</dbReference>